<dbReference type="Pfam" id="PF00005">
    <property type="entry name" value="ABC_tran"/>
    <property type="match status" value="1"/>
</dbReference>
<reference evidence="7 8" key="1">
    <citation type="journal article" date="2013" name="Genome Announc.">
        <title>Draft Genome of Spiribacter salinus M19-40, an Abundant Gammaproteobacterium in Aquatic Hypersaline Environments.</title>
        <authorList>
            <person name="Leon M.J."/>
            <person name="Ghai R."/>
            <person name="Fernandez A.B."/>
            <person name="Sanchez-Porro C."/>
            <person name="Rodriguez-Valera F."/>
            <person name="Ventosa A."/>
        </authorList>
    </citation>
    <scope>NUCLEOTIDE SEQUENCE [LARGE SCALE GENOMIC DNA]</scope>
    <source>
        <strain evidence="7">M19-40</strain>
    </source>
</reference>
<dbReference type="GO" id="GO:0035435">
    <property type="term" value="P:phosphate ion transmembrane transport"/>
    <property type="evidence" value="ECO:0007669"/>
    <property type="project" value="InterPro"/>
</dbReference>
<dbReference type="PATRIC" id="fig|1260251.3.peg.1336"/>
<dbReference type="AlphaFoldDB" id="R4V8V8"/>
<dbReference type="GO" id="GO:0005315">
    <property type="term" value="F:phosphate transmembrane transporter activity"/>
    <property type="evidence" value="ECO:0007669"/>
    <property type="project" value="InterPro"/>
</dbReference>
<feature type="compositionally biased region" description="Polar residues" evidence="5">
    <location>
        <begin position="1"/>
        <end position="23"/>
    </location>
</feature>
<evidence type="ECO:0000313" key="7">
    <source>
        <dbReference type="EMBL" id="AGM41415.1"/>
    </source>
</evidence>
<dbReference type="InterPro" id="IPR005670">
    <property type="entry name" value="PstB-like"/>
</dbReference>
<dbReference type="HOGENOM" id="CLU_000604_1_22_6"/>
<organism evidence="7 8">
    <name type="scientific">Spiribacter salinus M19-40</name>
    <dbReference type="NCBI Taxonomy" id="1260251"/>
    <lineage>
        <taxon>Bacteria</taxon>
        <taxon>Pseudomonadati</taxon>
        <taxon>Pseudomonadota</taxon>
        <taxon>Gammaproteobacteria</taxon>
        <taxon>Chromatiales</taxon>
        <taxon>Ectothiorhodospiraceae</taxon>
        <taxon>Spiribacter</taxon>
    </lineage>
</organism>
<dbReference type="InterPro" id="IPR027417">
    <property type="entry name" value="P-loop_NTPase"/>
</dbReference>
<dbReference type="CDD" id="cd03260">
    <property type="entry name" value="ABC_PstB_phosphate_transporter"/>
    <property type="match status" value="1"/>
</dbReference>
<feature type="domain" description="ABC transporter" evidence="6">
    <location>
        <begin position="35"/>
        <end position="277"/>
    </location>
</feature>
<dbReference type="PANTHER" id="PTHR43423:SF1">
    <property type="entry name" value="ABC TRANSPORTER I FAMILY MEMBER 17"/>
    <property type="match status" value="1"/>
</dbReference>
<keyword evidence="4 7" id="KW-0067">ATP-binding</keyword>
<evidence type="ECO:0000259" key="6">
    <source>
        <dbReference type="PROSITE" id="PS50893"/>
    </source>
</evidence>
<dbReference type="PANTHER" id="PTHR43423">
    <property type="entry name" value="ABC TRANSPORTER I FAMILY MEMBER 17"/>
    <property type="match status" value="1"/>
</dbReference>
<feature type="region of interest" description="Disordered" evidence="5">
    <location>
        <begin position="1"/>
        <end position="29"/>
    </location>
</feature>
<keyword evidence="1" id="KW-0813">Transport</keyword>
<dbReference type="InterPro" id="IPR017871">
    <property type="entry name" value="ABC_transporter-like_CS"/>
</dbReference>
<dbReference type="InterPro" id="IPR003593">
    <property type="entry name" value="AAA+_ATPase"/>
</dbReference>
<dbReference type="GO" id="GO:0005524">
    <property type="term" value="F:ATP binding"/>
    <property type="evidence" value="ECO:0007669"/>
    <property type="project" value="UniProtKB-KW"/>
</dbReference>
<accession>R4V8V8</accession>
<evidence type="ECO:0000256" key="1">
    <source>
        <dbReference type="ARBA" id="ARBA00022448"/>
    </source>
</evidence>
<dbReference type="NCBIfam" id="TIGR00972">
    <property type="entry name" value="3a0107s01c2"/>
    <property type="match status" value="1"/>
</dbReference>
<keyword evidence="2" id="KW-0592">Phosphate transport</keyword>
<evidence type="ECO:0000256" key="4">
    <source>
        <dbReference type="ARBA" id="ARBA00022840"/>
    </source>
</evidence>
<dbReference type="KEGG" id="ssal:SPISAL_06605"/>
<evidence type="ECO:0000313" key="8">
    <source>
        <dbReference type="Proteomes" id="UP000017881"/>
    </source>
</evidence>
<dbReference type="PROSITE" id="PS50893">
    <property type="entry name" value="ABC_TRANSPORTER_2"/>
    <property type="match status" value="1"/>
</dbReference>
<gene>
    <name evidence="7" type="ORF">SPISAL_06605</name>
</gene>
<proteinExistence type="predicted"/>
<dbReference type="PROSITE" id="PS00211">
    <property type="entry name" value="ABC_TRANSPORTER_1"/>
    <property type="match status" value="1"/>
</dbReference>
<sequence length="282" mass="31336">METKSENVTAAETQTMAENNDATTPERANAPEVKMRARDLNLWYGDTQALHDISLDMYAREVTALIGPSGCGKSTFLRCLNRMNDLIPQVRIQGDVTLDDEDIYDASVDVVQLRTFVGMVFQKPNPFPKSIYENIAYAPRLHGTGTSRSELDGLVESSLKRAGLWNEVADRLHTPGTELSGGQQQRLCIARAIAVNPEVILMDEPASALDPLATATVEELIHELKDNYTIVIVTHNLQQAARVAGYTAFFHMGQIAEFNDTDTLFTNPREQRTEDYITGRFG</sequence>
<keyword evidence="3" id="KW-0547">Nucleotide-binding</keyword>
<evidence type="ECO:0000256" key="2">
    <source>
        <dbReference type="ARBA" id="ARBA00022592"/>
    </source>
</evidence>
<dbReference type="InterPro" id="IPR003439">
    <property type="entry name" value="ABC_transporter-like_ATP-bd"/>
</dbReference>
<dbReference type="SMART" id="SM00382">
    <property type="entry name" value="AAA"/>
    <property type="match status" value="1"/>
</dbReference>
<evidence type="ECO:0000256" key="5">
    <source>
        <dbReference type="SAM" id="MobiDB-lite"/>
    </source>
</evidence>
<name>R4V8V8_9GAMM</name>
<keyword evidence="8" id="KW-1185">Reference proteome</keyword>
<dbReference type="RefSeq" id="WP_016353722.1">
    <property type="nucleotide sequence ID" value="NC_021291.1"/>
</dbReference>
<dbReference type="Gene3D" id="3.40.50.300">
    <property type="entry name" value="P-loop containing nucleotide triphosphate hydrolases"/>
    <property type="match status" value="1"/>
</dbReference>
<dbReference type="EMBL" id="CP005963">
    <property type="protein sequence ID" value="AGM41415.1"/>
    <property type="molecule type" value="Genomic_DNA"/>
</dbReference>
<dbReference type="GO" id="GO:0016020">
    <property type="term" value="C:membrane"/>
    <property type="evidence" value="ECO:0007669"/>
    <property type="project" value="InterPro"/>
</dbReference>
<evidence type="ECO:0000256" key="3">
    <source>
        <dbReference type="ARBA" id="ARBA00022741"/>
    </source>
</evidence>
<dbReference type="GO" id="GO:0016887">
    <property type="term" value="F:ATP hydrolysis activity"/>
    <property type="evidence" value="ECO:0007669"/>
    <property type="project" value="InterPro"/>
</dbReference>
<dbReference type="SUPFAM" id="SSF52540">
    <property type="entry name" value="P-loop containing nucleoside triphosphate hydrolases"/>
    <property type="match status" value="1"/>
</dbReference>
<dbReference type="eggNOG" id="COG1117">
    <property type="taxonomic scope" value="Bacteria"/>
</dbReference>
<dbReference type="Proteomes" id="UP000017881">
    <property type="component" value="Chromosome"/>
</dbReference>
<protein>
    <submittedName>
        <fullName evidence="7">Phosphate import ATP-binding protein</fullName>
    </submittedName>
</protein>